<dbReference type="Pfam" id="PF15490">
    <property type="entry name" value="Ten1_2"/>
    <property type="match status" value="1"/>
</dbReference>
<reference evidence="2" key="3">
    <citation type="submission" date="2020-12" db="UniProtKB">
        <authorList>
            <consortium name="EnsemblPlants"/>
        </authorList>
    </citation>
    <scope>IDENTIFICATION</scope>
</reference>
<evidence type="ECO:0000313" key="2">
    <source>
        <dbReference type="EnsemblPlants" id="Pp3c22_13440V3.1"/>
    </source>
</evidence>
<dbReference type="OMA" id="IQPNNEA"/>
<dbReference type="InterPro" id="IPR012340">
    <property type="entry name" value="NA-bd_OB-fold"/>
</dbReference>
<dbReference type="GO" id="GO:0003697">
    <property type="term" value="F:single-stranded DNA binding"/>
    <property type="evidence" value="ECO:0007669"/>
    <property type="project" value="InterPro"/>
</dbReference>
<gene>
    <name evidence="2" type="primary">LOC112274975</name>
    <name evidence="1" type="ORF">PHYPA_027096</name>
</gene>
<dbReference type="Gramene" id="Pp3c22_13440V3.2">
    <property type="protein sequence ID" value="Pp3c22_13440V3.2"/>
    <property type="gene ID" value="Pp3c22_13440"/>
</dbReference>
<dbReference type="GO" id="GO:0032211">
    <property type="term" value="P:negative regulation of telomere maintenance via telomerase"/>
    <property type="evidence" value="ECO:0000318"/>
    <property type="project" value="GO_Central"/>
</dbReference>
<dbReference type="STRING" id="3218.A0A2K1IND3"/>
<dbReference type="PaxDb" id="3218-PP1S324_18V6.1"/>
<dbReference type="Gramene" id="Pp3c22_13440V3.1">
    <property type="protein sequence ID" value="Pp3c22_13440V3.1"/>
    <property type="gene ID" value="Pp3c22_13440"/>
</dbReference>
<dbReference type="EMBL" id="ABEU02000022">
    <property type="protein sequence ID" value="PNR30780.1"/>
    <property type="molecule type" value="Genomic_DNA"/>
</dbReference>
<dbReference type="EnsemblPlants" id="Pp3c22_13440V3.1">
    <property type="protein sequence ID" value="Pp3c22_13440V3.1"/>
    <property type="gene ID" value="Pp3c22_13440"/>
</dbReference>
<dbReference type="Proteomes" id="UP000006727">
    <property type="component" value="Chromosome 22"/>
</dbReference>
<dbReference type="PANTHER" id="PTHR33905">
    <property type="entry name" value="CST COMPLEX SUBUNIT TEN1"/>
    <property type="match status" value="1"/>
</dbReference>
<name>A0A2K1IND3_PHYPA</name>
<dbReference type="RefSeq" id="XP_024360638.1">
    <property type="nucleotide sequence ID" value="XM_024504870.2"/>
</dbReference>
<keyword evidence="3" id="KW-1185">Reference proteome</keyword>
<sequence length="122" mass="13650">MAVVTLNPGLVVRLQELQPGSSFVLPNQSLRVVGSLQSFDSTSGIAVLVDAGASLRLDLEHLRELPLRVGSLFEFIGELEVDTTQQLTLKARVGRNVDGMDMKLFDKVLQLRRRFEKDYKHN</sequence>
<evidence type="ECO:0000313" key="3">
    <source>
        <dbReference type="Proteomes" id="UP000006727"/>
    </source>
</evidence>
<dbReference type="GO" id="GO:0042162">
    <property type="term" value="F:telomeric DNA binding"/>
    <property type="evidence" value="ECO:0000318"/>
    <property type="project" value="GO_Central"/>
</dbReference>
<dbReference type="InterPro" id="IPR029146">
    <property type="entry name" value="Ten1_animal_plant"/>
</dbReference>
<proteinExistence type="predicted"/>
<evidence type="ECO:0000313" key="1">
    <source>
        <dbReference type="EMBL" id="PNR30780.1"/>
    </source>
</evidence>
<reference evidence="1 3" key="1">
    <citation type="journal article" date="2008" name="Science">
        <title>The Physcomitrella genome reveals evolutionary insights into the conquest of land by plants.</title>
        <authorList>
            <person name="Rensing S."/>
            <person name="Lang D."/>
            <person name="Zimmer A."/>
            <person name="Terry A."/>
            <person name="Salamov A."/>
            <person name="Shapiro H."/>
            <person name="Nishiyama T."/>
            <person name="Perroud P.-F."/>
            <person name="Lindquist E."/>
            <person name="Kamisugi Y."/>
            <person name="Tanahashi T."/>
            <person name="Sakakibara K."/>
            <person name="Fujita T."/>
            <person name="Oishi K."/>
            <person name="Shin-I T."/>
            <person name="Kuroki Y."/>
            <person name="Toyoda A."/>
            <person name="Suzuki Y."/>
            <person name="Hashimoto A."/>
            <person name="Yamaguchi K."/>
            <person name="Sugano A."/>
            <person name="Kohara Y."/>
            <person name="Fujiyama A."/>
            <person name="Anterola A."/>
            <person name="Aoki S."/>
            <person name="Ashton N."/>
            <person name="Barbazuk W.B."/>
            <person name="Barker E."/>
            <person name="Bennetzen J."/>
            <person name="Bezanilla M."/>
            <person name="Blankenship R."/>
            <person name="Cho S.H."/>
            <person name="Dutcher S."/>
            <person name="Estelle M."/>
            <person name="Fawcett J.A."/>
            <person name="Gundlach H."/>
            <person name="Hanada K."/>
            <person name="Heyl A."/>
            <person name="Hicks K.A."/>
            <person name="Hugh J."/>
            <person name="Lohr M."/>
            <person name="Mayer K."/>
            <person name="Melkozernov A."/>
            <person name="Murata T."/>
            <person name="Nelson D."/>
            <person name="Pils B."/>
            <person name="Prigge M."/>
            <person name="Reiss B."/>
            <person name="Renner T."/>
            <person name="Rombauts S."/>
            <person name="Rushton P."/>
            <person name="Sanderfoot A."/>
            <person name="Schween G."/>
            <person name="Shiu S.-H."/>
            <person name="Stueber K."/>
            <person name="Theodoulou F.L."/>
            <person name="Tu H."/>
            <person name="Van de Peer Y."/>
            <person name="Verrier P.J."/>
            <person name="Waters E."/>
            <person name="Wood A."/>
            <person name="Yang L."/>
            <person name="Cove D."/>
            <person name="Cuming A."/>
            <person name="Hasebe M."/>
            <person name="Lucas S."/>
            <person name="Mishler D.B."/>
            <person name="Reski R."/>
            <person name="Grigoriev I."/>
            <person name="Quatrano R.S."/>
            <person name="Boore J.L."/>
        </authorList>
    </citation>
    <scope>NUCLEOTIDE SEQUENCE [LARGE SCALE GENOMIC DNA]</scope>
    <source>
        <strain evidence="2 3">cv. Gransden 2004</strain>
    </source>
</reference>
<accession>A0A2K1IND3</accession>
<dbReference type="GeneID" id="112274975"/>
<dbReference type="GO" id="GO:0010521">
    <property type="term" value="F:telomerase inhibitor activity"/>
    <property type="evidence" value="ECO:0000318"/>
    <property type="project" value="GO_Central"/>
</dbReference>
<organism evidence="1">
    <name type="scientific">Physcomitrium patens</name>
    <name type="common">Spreading-leaved earth moss</name>
    <name type="synonym">Physcomitrella patens</name>
    <dbReference type="NCBI Taxonomy" id="3218"/>
    <lineage>
        <taxon>Eukaryota</taxon>
        <taxon>Viridiplantae</taxon>
        <taxon>Streptophyta</taxon>
        <taxon>Embryophyta</taxon>
        <taxon>Bryophyta</taxon>
        <taxon>Bryophytina</taxon>
        <taxon>Bryopsida</taxon>
        <taxon>Funariidae</taxon>
        <taxon>Funariales</taxon>
        <taxon>Funariaceae</taxon>
        <taxon>Physcomitrium</taxon>
    </lineage>
</organism>
<dbReference type="PANTHER" id="PTHR33905:SF1">
    <property type="entry name" value="CST COMPLEX SUBUNIT TEN1"/>
    <property type="match status" value="1"/>
</dbReference>
<dbReference type="FunFam" id="2.40.50.140:FF:000410">
    <property type="entry name" value="CST complex subunit TEN1"/>
    <property type="match status" value="1"/>
</dbReference>
<dbReference type="AlphaFoldDB" id="A0A2K1IND3"/>
<reference evidence="1 3" key="2">
    <citation type="journal article" date="2018" name="Plant J.">
        <title>The Physcomitrella patens chromosome-scale assembly reveals moss genome structure and evolution.</title>
        <authorList>
            <person name="Lang D."/>
            <person name="Ullrich K.K."/>
            <person name="Murat F."/>
            <person name="Fuchs J."/>
            <person name="Jenkins J."/>
            <person name="Haas F.B."/>
            <person name="Piednoel M."/>
            <person name="Gundlach H."/>
            <person name="Van Bel M."/>
            <person name="Meyberg R."/>
            <person name="Vives C."/>
            <person name="Morata J."/>
            <person name="Symeonidi A."/>
            <person name="Hiss M."/>
            <person name="Muchero W."/>
            <person name="Kamisugi Y."/>
            <person name="Saleh O."/>
            <person name="Blanc G."/>
            <person name="Decker E.L."/>
            <person name="van Gessel N."/>
            <person name="Grimwood J."/>
            <person name="Hayes R.D."/>
            <person name="Graham S.W."/>
            <person name="Gunter L.E."/>
            <person name="McDaniel S.F."/>
            <person name="Hoernstein S.N.W."/>
            <person name="Larsson A."/>
            <person name="Li F.W."/>
            <person name="Perroud P.F."/>
            <person name="Phillips J."/>
            <person name="Ranjan P."/>
            <person name="Rokshar D.S."/>
            <person name="Rothfels C.J."/>
            <person name="Schneider L."/>
            <person name="Shu S."/>
            <person name="Stevenson D.W."/>
            <person name="Thummler F."/>
            <person name="Tillich M."/>
            <person name="Villarreal Aguilar J.C."/>
            <person name="Widiez T."/>
            <person name="Wong G.K."/>
            <person name="Wymore A."/>
            <person name="Zhang Y."/>
            <person name="Zimmer A.D."/>
            <person name="Quatrano R.S."/>
            <person name="Mayer K.F.X."/>
            <person name="Goodstein D."/>
            <person name="Casacuberta J.M."/>
            <person name="Vandepoele K."/>
            <person name="Reski R."/>
            <person name="Cuming A.C."/>
            <person name="Tuskan G.A."/>
            <person name="Maumus F."/>
            <person name="Salse J."/>
            <person name="Schmutz J."/>
            <person name="Rensing S.A."/>
        </authorList>
    </citation>
    <scope>NUCLEOTIDE SEQUENCE [LARGE SCALE GENOMIC DNA]</scope>
    <source>
        <strain evidence="2 3">cv. Gransden 2004</strain>
    </source>
</reference>
<protein>
    <recommendedName>
        <fullName evidence="4">CST complex subunit TEN1</fullName>
    </recommendedName>
</protein>
<dbReference type="Gene3D" id="2.40.50.140">
    <property type="entry name" value="Nucleic acid-binding proteins"/>
    <property type="match status" value="1"/>
</dbReference>
<dbReference type="EnsemblPlants" id="Pp3c22_13440V3.2">
    <property type="protein sequence ID" value="Pp3c22_13440V3.2"/>
    <property type="gene ID" value="Pp3c22_13440"/>
</dbReference>
<dbReference type="OrthoDB" id="342190at2759"/>
<dbReference type="GO" id="GO:1990879">
    <property type="term" value="C:CST complex"/>
    <property type="evidence" value="ECO:0000318"/>
    <property type="project" value="GO_Central"/>
</dbReference>
<evidence type="ECO:0008006" key="4">
    <source>
        <dbReference type="Google" id="ProtNLM"/>
    </source>
</evidence>